<evidence type="ECO:0000313" key="2">
    <source>
        <dbReference type="EMBL" id="RPE05806.1"/>
    </source>
</evidence>
<accession>A0A3N4PC54</accession>
<proteinExistence type="predicted"/>
<comment type="caution">
    <text evidence="2">The sequence shown here is derived from an EMBL/GenBank/DDBJ whole genome shotgun (WGS) entry which is preliminary data.</text>
</comment>
<keyword evidence="1" id="KW-0175">Coiled coil</keyword>
<dbReference type="Proteomes" id="UP000278351">
    <property type="component" value="Unassembled WGS sequence"/>
</dbReference>
<gene>
    <name evidence="2" type="ORF">EGT74_25935</name>
</gene>
<dbReference type="AlphaFoldDB" id="A0A3N4PC54"/>
<dbReference type="OrthoDB" id="680378at2"/>
<keyword evidence="3" id="KW-1185">Reference proteome</keyword>
<dbReference type="RefSeq" id="WP_123849459.1">
    <property type="nucleotide sequence ID" value="NZ_RPDH01000003.1"/>
</dbReference>
<reference evidence="2 3" key="1">
    <citation type="submission" date="2018-11" db="EMBL/GenBank/DDBJ databases">
        <title>Chitinophaga lutea sp.nov., isolate from arsenic contaminated soil.</title>
        <authorList>
            <person name="Zong Y."/>
        </authorList>
    </citation>
    <scope>NUCLEOTIDE SEQUENCE [LARGE SCALE GENOMIC DNA]</scope>
    <source>
        <strain evidence="2 3">ZY74</strain>
    </source>
</reference>
<name>A0A3N4PC54_9BACT</name>
<evidence type="ECO:0000256" key="1">
    <source>
        <dbReference type="SAM" id="Coils"/>
    </source>
</evidence>
<evidence type="ECO:0000313" key="3">
    <source>
        <dbReference type="Proteomes" id="UP000278351"/>
    </source>
</evidence>
<feature type="coiled-coil region" evidence="1">
    <location>
        <begin position="82"/>
        <end position="109"/>
    </location>
</feature>
<protein>
    <submittedName>
        <fullName evidence="2">Uncharacterized protein</fullName>
    </submittedName>
</protein>
<dbReference type="EMBL" id="RPDH01000003">
    <property type="protein sequence ID" value="RPE05806.1"/>
    <property type="molecule type" value="Genomic_DNA"/>
</dbReference>
<sequence>MAEDQLAKFQDFCKMAILADQTYLVNSFLLSNDESLHSFIHNPLVYDVLIDGKNHRGTCLLLKDLLMRKDREISILQKEILHTLDENKAKQLQERVDKLKQEREVLDKAAPKERYIFEWLLVPHWMGDELINLGEVVFRGYGCNFWGTTSILRENYTKEDTLLGIFEELHYN</sequence>
<organism evidence="2 3">
    <name type="scientific">Chitinophaga lutea</name>
    <dbReference type="NCBI Taxonomy" id="2488634"/>
    <lineage>
        <taxon>Bacteria</taxon>
        <taxon>Pseudomonadati</taxon>
        <taxon>Bacteroidota</taxon>
        <taxon>Chitinophagia</taxon>
        <taxon>Chitinophagales</taxon>
        <taxon>Chitinophagaceae</taxon>
        <taxon>Chitinophaga</taxon>
    </lineage>
</organism>